<evidence type="ECO:0000256" key="3">
    <source>
        <dbReference type="ARBA" id="ARBA00022989"/>
    </source>
</evidence>
<dbReference type="InterPro" id="IPR008547">
    <property type="entry name" value="DUF829_TMEM53"/>
</dbReference>
<feature type="transmembrane region" description="Helical" evidence="7">
    <location>
        <begin position="184"/>
        <end position="205"/>
    </location>
</feature>
<evidence type="ECO:0000313" key="9">
    <source>
        <dbReference type="RefSeq" id="XP_002741414.1"/>
    </source>
</evidence>
<accession>A0ABM0H0D9</accession>
<evidence type="ECO:0000256" key="5">
    <source>
        <dbReference type="ARBA" id="ARBA00023242"/>
    </source>
</evidence>
<evidence type="ECO:0000256" key="6">
    <source>
        <dbReference type="ARBA" id="ARBA00034303"/>
    </source>
</evidence>
<dbReference type="GeneID" id="100376297"/>
<dbReference type="PANTHER" id="PTHR12265">
    <property type="entry name" value="TRANSMEMBRANE PROTEIN 53"/>
    <property type="match status" value="1"/>
</dbReference>
<dbReference type="Proteomes" id="UP000694865">
    <property type="component" value="Unplaced"/>
</dbReference>
<dbReference type="SUPFAM" id="SSF53474">
    <property type="entry name" value="alpha/beta-Hydrolases"/>
    <property type="match status" value="1"/>
</dbReference>
<keyword evidence="2 7" id="KW-0812">Transmembrane</keyword>
<keyword evidence="3 7" id="KW-1133">Transmembrane helix</keyword>
<protein>
    <submittedName>
        <fullName evidence="9">Transmembrane protein 53-like</fullName>
    </submittedName>
</protein>
<dbReference type="RefSeq" id="XP_002741414.1">
    <property type="nucleotide sequence ID" value="XM_002741368.2"/>
</dbReference>
<evidence type="ECO:0000256" key="4">
    <source>
        <dbReference type="ARBA" id="ARBA00023136"/>
    </source>
</evidence>
<name>A0ABM0H0D9_SACKO</name>
<organism evidence="8 9">
    <name type="scientific">Saccoglossus kowalevskii</name>
    <name type="common">Acorn worm</name>
    <dbReference type="NCBI Taxonomy" id="10224"/>
    <lineage>
        <taxon>Eukaryota</taxon>
        <taxon>Metazoa</taxon>
        <taxon>Hemichordata</taxon>
        <taxon>Enteropneusta</taxon>
        <taxon>Harrimaniidae</taxon>
        <taxon>Saccoglossus</taxon>
    </lineage>
</organism>
<dbReference type="PANTHER" id="PTHR12265:SF30">
    <property type="entry name" value="TRANSMEMBRANE PROTEIN 53"/>
    <property type="match status" value="1"/>
</dbReference>
<keyword evidence="4 7" id="KW-0472">Membrane</keyword>
<dbReference type="InterPro" id="IPR029058">
    <property type="entry name" value="AB_hydrolase_fold"/>
</dbReference>
<evidence type="ECO:0000313" key="8">
    <source>
        <dbReference type="Proteomes" id="UP000694865"/>
    </source>
</evidence>
<gene>
    <name evidence="9" type="primary">LOC100376297</name>
</gene>
<dbReference type="Gene3D" id="3.40.50.1820">
    <property type="entry name" value="alpha/beta hydrolase"/>
    <property type="match status" value="1"/>
</dbReference>
<reference evidence="9" key="1">
    <citation type="submission" date="2025-08" db="UniProtKB">
        <authorList>
            <consortium name="RefSeq"/>
        </authorList>
    </citation>
    <scope>IDENTIFICATION</scope>
    <source>
        <tissue evidence="9">Testes</tissue>
    </source>
</reference>
<evidence type="ECO:0000256" key="7">
    <source>
        <dbReference type="SAM" id="Phobius"/>
    </source>
</evidence>
<sequence length="293" mass="33610">MADEDLEFHVIFPPALSPEERPKAEDSIYLDDNKEPVVILLGWTGCQNKHLAKYSAIYQQRRLTTIRYTLPIENEFLRQHKVKEIAVKLLELLVDLGLENNIIFFHVFSNAGVFLYHSITEVLNSPIELHDSSHTDQTFNRLVAGMQVGGVVFDSSPTTATSLTAGKLIASGAPYNTFIRYTFAFFYAIGMWFLVLLAFCIPVLARCIAPYSTFYTSLQNERGRYPQLFLYSKADSIVDFKDIERFAELRKKMGVPVRKVCWEDSAHCCHLVSHREEYINQCVQFINDCLKMN</sequence>
<evidence type="ECO:0000256" key="1">
    <source>
        <dbReference type="ARBA" id="ARBA00007387"/>
    </source>
</evidence>
<comment type="similarity">
    <text evidence="1">Belongs to the TMEM53 family.</text>
</comment>
<comment type="subcellular location">
    <subcellularLocation>
        <location evidence="6">Nucleus outer membrane</location>
        <topology evidence="6">Single-pass membrane protein</topology>
    </subcellularLocation>
</comment>
<proteinExistence type="inferred from homology"/>
<keyword evidence="8" id="KW-1185">Reference proteome</keyword>
<dbReference type="Pfam" id="PF05705">
    <property type="entry name" value="DUF829"/>
    <property type="match status" value="1"/>
</dbReference>
<evidence type="ECO:0000256" key="2">
    <source>
        <dbReference type="ARBA" id="ARBA00022692"/>
    </source>
</evidence>
<keyword evidence="5" id="KW-0539">Nucleus</keyword>